<dbReference type="InterPro" id="IPR030184">
    <property type="entry name" value="WAT1-related"/>
</dbReference>
<evidence type="ECO:0000256" key="3">
    <source>
        <dbReference type="ARBA" id="ARBA00022692"/>
    </source>
</evidence>
<evidence type="ECO:0000256" key="4">
    <source>
        <dbReference type="ARBA" id="ARBA00022989"/>
    </source>
</evidence>
<evidence type="ECO:0000256" key="5">
    <source>
        <dbReference type="ARBA" id="ARBA00023136"/>
    </source>
</evidence>
<feature type="domain" description="EamA" evidence="7">
    <location>
        <begin position="187"/>
        <end position="324"/>
    </location>
</feature>
<comment type="caution">
    <text evidence="8">The sequence shown here is derived from an EMBL/GenBank/DDBJ whole genome shotgun (WGS) entry which is preliminary data.</text>
</comment>
<evidence type="ECO:0000313" key="9">
    <source>
        <dbReference type="Proteomes" id="UP001552299"/>
    </source>
</evidence>
<keyword evidence="5 6" id="KW-0472">Membrane</keyword>
<dbReference type="Proteomes" id="UP001552299">
    <property type="component" value="Unassembled WGS sequence"/>
</dbReference>
<dbReference type="PANTHER" id="PTHR31218">
    <property type="entry name" value="WAT1-RELATED PROTEIN"/>
    <property type="match status" value="1"/>
</dbReference>
<keyword evidence="3 6" id="KW-0812">Transmembrane</keyword>
<comment type="similarity">
    <text evidence="2 6">Belongs to the drug/metabolite transporter (DMT) superfamily. Plant drug/metabolite exporter (P-DME) (TC 2.A.7.4) family.</text>
</comment>
<evidence type="ECO:0000256" key="1">
    <source>
        <dbReference type="ARBA" id="ARBA00004141"/>
    </source>
</evidence>
<reference evidence="8 9" key="1">
    <citation type="journal article" date="2024" name="Plant Biotechnol. J.">
        <title>Dendrobium thyrsiflorum genome and its molecular insights into genes involved in important horticultural traits.</title>
        <authorList>
            <person name="Chen B."/>
            <person name="Wang J.Y."/>
            <person name="Zheng P.J."/>
            <person name="Li K.L."/>
            <person name="Liang Y.M."/>
            <person name="Chen X.F."/>
            <person name="Zhang C."/>
            <person name="Zhao X."/>
            <person name="He X."/>
            <person name="Zhang G.Q."/>
            <person name="Liu Z.J."/>
            <person name="Xu Q."/>
        </authorList>
    </citation>
    <scope>NUCLEOTIDE SEQUENCE [LARGE SCALE GENOMIC DNA]</scope>
    <source>
        <strain evidence="8">GZMU011</strain>
    </source>
</reference>
<evidence type="ECO:0000256" key="2">
    <source>
        <dbReference type="ARBA" id="ARBA00007635"/>
    </source>
</evidence>
<keyword evidence="9" id="KW-1185">Reference proteome</keyword>
<keyword evidence="4 6" id="KW-1133">Transmembrane helix</keyword>
<dbReference type="GO" id="GO:0016020">
    <property type="term" value="C:membrane"/>
    <property type="evidence" value="ECO:0007669"/>
    <property type="project" value="UniProtKB-SubCell"/>
</dbReference>
<feature type="transmembrane region" description="Helical" evidence="6">
    <location>
        <begin position="76"/>
        <end position="96"/>
    </location>
</feature>
<feature type="transmembrane region" description="Helical" evidence="6">
    <location>
        <begin position="217"/>
        <end position="238"/>
    </location>
</feature>
<feature type="domain" description="EamA" evidence="7">
    <location>
        <begin position="12"/>
        <end position="155"/>
    </location>
</feature>
<dbReference type="InterPro" id="IPR000620">
    <property type="entry name" value="EamA_dom"/>
</dbReference>
<feature type="transmembrane region" description="Helical" evidence="6">
    <location>
        <begin position="250"/>
        <end position="268"/>
    </location>
</feature>
<feature type="transmembrane region" description="Helical" evidence="6">
    <location>
        <begin position="185"/>
        <end position="205"/>
    </location>
</feature>
<feature type="transmembrane region" description="Helical" evidence="6">
    <location>
        <begin position="280"/>
        <end position="300"/>
    </location>
</feature>
<organism evidence="8 9">
    <name type="scientific">Dendrobium thyrsiflorum</name>
    <name type="common">Pinecone-like raceme dendrobium</name>
    <name type="synonym">Orchid</name>
    <dbReference type="NCBI Taxonomy" id="117978"/>
    <lineage>
        <taxon>Eukaryota</taxon>
        <taxon>Viridiplantae</taxon>
        <taxon>Streptophyta</taxon>
        <taxon>Embryophyta</taxon>
        <taxon>Tracheophyta</taxon>
        <taxon>Spermatophyta</taxon>
        <taxon>Magnoliopsida</taxon>
        <taxon>Liliopsida</taxon>
        <taxon>Asparagales</taxon>
        <taxon>Orchidaceae</taxon>
        <taxon>Epidendroideae</taxon>
        <taxon>Malaxideae</taxon>
        <taxon>Dendrobiinae</taxon>
        <taxon>Dendrobium</taxon>
    </lineage>
</organism>
<feature type="transmembrane region" description="Helical" evidence="6">
    <location>
        <begin position="37"/>
        <end position="55"/>
    </location>
</feature>
<name>A0ABD0USI2_DENTH</name>
<feature type="transmembrane region" description="Helical" evidence="6">
    <location>
        <begin position="139"/>
        <end position="157"/>
    </location>
</feature>
<dbReference type="AlphaFoldDB" id="A0ABD0USI2"/>
<comment type="subcellular location">
    <subcellularLocation>
        <location evidence="1 6">Membrane</location>
        <topology evidence="1 6">Multi-pass membrane protein</topology>
    </subcellularLocation>
</comment>
<dbReference type="SUPFAM" id="SSF103481">
    <property type="entry name" value="Multidrug resistance efflux transporter EmrE"/>
    <property type="match status" value="2"/>
</dbReference>
<dbReference type="Pfam" id="PF00892">
    <property type="entry name" value="EamA"/>
    <property type="match status" value="2"/>
</dbReference>
<dbReference type="InterPro" id="IPR037185">
    <property type="entry name" value="EmrE-like"/>
</dbReference>
<feature type="transmembrane region" description="Helical" evidence="6">
    <location>
        <begin position="102"/>
        <end position="127"/>
    </location>
</feature>
<evidence type="ECO:0000256" key="6">
    <source>
        <dbReference type="RuleBase" id="RU363077"/>
    </source>
</evidence>
<proteinExistence type="inferred from homology"/>
<feature type="transmembrane region" description="Helical" evidence="6">
    <location>
        <begin position="12"/>
        <end position="31"/>
    </location>
</feature>
<evidence type="ECO:0000259" key="7">
    <source>
        <dbReference type="Pfam" id="PF00892"/>
    </source>
</evidence>
<evidence type="ECO:0000313" key="8">
    <source>
        <dbReference type="EMBL" id="KAL0915515.1"/>
    </source>
</evidence>
<protein>
    <recommendedName>
        <fullName evidence="6">WAT1-related protein</fullName>
    </recommendedName>
</protein>
<dbReference type="EMBL" id="JANQDX010000012">
    <property type="protein sequence ID" value="KAL0915515.1"/>
    <property type="molecule type" value="Genomic_DNA"/>
</dbReference>
<gene>
    <name evidence="8" type="ORF">M5K25_015941</name>
</gene>
<feature type="transmembrane region" description="Helical" evidence="6">
    <location>
        <begin position="306"/>
        <end position="326"/>
    </location>
</feature>
<sequence>MLKPWLIKNMPVFAMISMQFIYASMSLATKATLDKGFSPVIFLVYRQTVAAIILTPASIINMSRKLPTEKTMGMKGFFLVFLAALVGVAMSANFYYKGLQLASASVATAMCNIVPAVTFIIAAAVGLEKVRLGSIRSMAKVLGTIICLCGAIVMILSKSQKPMNSEMIRKIILSSLLQLAAGDKWLLGIFFIIASYICWSAWLIIQVPICRNHLDPLSLSAWMSVISVWLTAIFALLIEPGWRVWRPASGLSLLFCIYTGFGCALSYFVQSWCIAIRGPLFSAMFNPLGTVITTIAASFLLHEELYIGSLAGAAAIVGGLYVVLWGKANDINDGKKQHGADHDNARMIRNSEENHENISENNLEEALLSSLNEHC</sequence>
<accession>A0ABD0USI2</accession>